<evidence type="ECO:0000313" key="3">
    <source>
        <dbReference type="Proteomes" id="UP000653454"/>
    </source>
</evidence>
<dbReference type="PANTHER" id="PTHR36694">
    <property type="entry name" value="PASIFLORA 1, ISOFORM A-RELATED"/>
    <property type="match status" value="1"/>
</dbReference>
<feature type="transmembrane region" description="Helical" evidence="1">
    <location>
        <begin position="136"/>
        <end position="157"/>
    </location>
</feature>
<feature type="transmembrane region" description="Helical" evidence="1">
    <location>
        <begin position="109"/>
        <end position="130"/>
    </location>
</feature>
<dbReference type="PANTHER" id="PTHR36694:SF11">
    <property type="entry name" value="LP21121P-RELATED"/>
    <property type="match status" value="1"/>
</dbReference>
<comment type="caution">
    <text evidence="2">The sequence shown here is derived from an EMBL/GenBank/DDBJ whole genome shotgun (WGS) entry which is preliminary data.</text>
</comment>
<name>A0A8S4F5T2_PLUXY</name>
<accession>A0A8S4F5T2</accession>
<proteinExistence type="predicted"/>
<protein>
    <submittedName>
        <fullName evidence="2">(diamondback moth) hypothetical protein</fullName>
    </submittedName>
</protein>
<keyword evidence="1" id="KW-0472">Membrane</keyword>
<feature type="transmembrane region" description="Helical" evidence="1">
    <location>
        <begin position="21"/>
        <end position="46"/>
    </location>
</feature>
<evidence type="ECO:0000256" key="1">
    <source>
        <dbReference type="SAM" id="Phobius"/>
    </source>
</evidence>
<dbReference type="Proteomes" id="UP000653454">
    <property type="component" value="Unassembled WGS sequence"/>
</dbReference>
<evidence type="ECO:0000313" key="2">
    <source>
        <dbReference type="EMBL" id="CAG9123063.1"/>
    </source>
</evidence>
<gene>
    <name evidence="2" type="ORF">PLXY2_LOCUS7831</name>
</gene>
<feature type="transmembrane region" description="Helical" evidence="1">
    <location>
        <begin position="74"/>
        <end position="97"/>
    </location>
</feature>
<sequence length="181" mass="20225">MGFELPRVTMCCFCFSLRTGALLIGYVSMFSALASLASTSVFIYLVSRYVSDHADNPPQGHTQAEVQSNAVRLYIVHGLQLLGFLFYFVISLLLVIGAHKKQPRYMRHYFLAGAVNLVFSLAVVTVSFLFTGFLTTVAQLMGCAILFYFLLVIRSAFLELEEAARPKVYELTQYQPAPLIT</sequence>
<keyword evidence="3" id="KW-1185">Reference proteome</keyword>
<dbReference type="EMBL" id="CAJHNJ030000028">
    <property type="protein sequence ID" value="CAG9123063.1"/>
    <property type="molecule type" value="Genomic_DNA"/>
</dbReference>
<keyword evidence="1" id="KW-0812">Transmembrane</keyword>
<reference evidence="2" key="1">
    <citation type="submission" date="2020-11" db="EMBL/GenBank/DDBJ databases">
        <authorList>
            <person name="Whiteford S."/>
        </authorList>
    </citation>
    <scope>NUCLEOTIDE SEQUENCE</scope>
</reference>
<keyword evidence="1" id="KW-1133">Transmembrane helix</keyword>
<dbReference type="AlphaFoldDB" id="A0A8S4F5T2"/>
<organism evidence="2 3">
    <name type="scientific">Plutella xylostella</name>
    <name type="common">Diamondback moth</name>
    <name type="synonym">Plutella maculipennis</name>
    <dbReference type="NCBI Taxonomy" id="51655"/>
    <lineage>
        <taxon>Eukaryota</taxon>
        <taxon>Metazoa</taxon>
        <taxon>Ecdysozoa</taxon>
        <taxon>Arthropoda</taxon>
        <taxon>Hexapoda</taxon>
        <taxon>Insecta</taxon>
        <taxon>Pterygota</taxon>
        <taxon>Neoptera</taxon>
        <taxon>Endopterygota</taxon>
        <taxon>Lepidoptera</taxon>
        <taxon>Glossata</taxon>
        <taxon>Ditrysia</taxon>
        <taxon>Yponomeutoidea</taxon>
        <taxon>Plutellidae</taxon>
        <taxon>Plutella</taxon>
    </lineage>
</organism>